<gene>
    <name evidence="3" type="ORF">AB5J49_25625</name>
</gene>
<sequence>MKLRQNLTRSLAATALGLSVIGTGIATAPTASAASLPKSCTTEWTSPQKMEITNSAVHLRSGPGAKYTSLGILHYDTQFTEYCNKDSEWSYGKVTSGPNRGKKGWVKRDYVGSNG</sequence>
<evidence type="ECO:0000256" key="2">
    <source>
        <dbReference type="SAM" id="SignalP"/>
    </source>
</evidence>
<reference evidence="3" key="1">
    <citation type="submission" date="2024-07" db="EMBL/GenBank/DDBJ databases">
        <authorList>
            <person name="Yu S.T."/>
        </authorList>
    </citation>
    <scope>NUCLEOTIDE SEQUENCE</scope>
    <source>
        <strain evidence="3">R28</strain>
    </source>
</reference>
<evidence type="ECO:0000256" key="1">
    <source>
        <dbReference type="SAM" id="MobiDB-lite"/>
    </source>
</evidence>
<dbReference type="AlphaFoldDB" id="A0AB39Q0G3"/>
<feature type="chain" id="PRO_5044187587" evidence="2">
    <location>
        <begin position="34"/>
        <end position="115"/>
    </location>
</feature>
<feature type="compositionally biased region" description="Basic and acidic residues" evidence="1">
    <location>
        <begin position="106"/>
        <end position="115"/>
    </location>
</feature>
<dbReference type="RefSeq" id="WP_369171016.1">
    <property type="nucleotide sequence ID" value="NZ_CP163439.1"/>
</dbReference>
<accession>A0AB39Q0G3</accession>
<protein>
    <submittedName>
        <fullName evidence="3">SH3 domain-containing protein</fullName>
    </submittedName>
</protein>
<feature type="signal peptide" evidence="2">
    <location>
        <begin position="1"/>
        <end position="33"/>
    </location>
</feature>
<proteinExistence type="predicted"/>
<keyword evidence="2" id="KW-0732">Signal</keyword>
<name>A0AB39Q0G3_9ACTN</name>
<organism evidence="3">
    <name type="scientific">Streptomyces sp. R28</name>
    <dbReference type="NCBI Taxonomy" id="3238628"/>
    <lineage>
        <taxon>Bacteria</taxon>
        <taxon>Bacillati</taxon>
        <taxon>Actinomycetota</taxon>
        <taxon>Actinomycetes</taxon>
        <taxon>Kitasatosporales</taxon>
        <taxon>Streptomycetaceae</taxon>
        <taxon>Streptomyces</taxon>
    </lineage>
</organism>
<evidence type="ECO:0000313" key="3">
    <source>
        <dbReference type="EMBL" id="XDQ36445.1"/>
    </source>
</evidence>
<dbReference type="EMBL" id="CP163439">
    <property type="protein sequence ID" value="XDQ36445.1"/>
    <property type="molecule type" value="Genomic_DNA"/>
</dbReference>
<feature type="region of interest" description="Disordered" evidence="1">
    <location>
        <begin position="93"/>
        <end position="115"/>
    </location>
</feature>
<dbReference type="Gene3D" id="2.30.30.40">
    <property type="entry name" value="SH3 Domains"/>
    <property type="match status" value="1"/>
</dbReference>